<proteinExistence type="predicted"/>
<feature type="domain" description="TFIIH p62 subunit N-terminal" evidence="1">
    <location>
        <begin position="18"/>
        <end position="101"/>
    </location>
</feature>
<dbReference type="AlphaFoldDB" id="A0A9Q0L8E8"/>
<evidence type="ECO:0000259" key="1">
    <source>
        <dbReference type="Pfam" id="PF08567"/>
    </source>
</evidence>
<dbReference type="Proteomes" id="UP001149090">
    <property type="component" value="Unassembled WGS sequence"/>
</dbReference>
<dbReference type="PANTHER" id="PTHR12856">
    <property type="entry name" value="TRANSCRIPTION INITIATION FACTOR IIH-RELATED"/>
    <property type="match status" value="1"/>
</dbReference>
<dbReference type="Pfam" id="PF08567">
    <property type="entry name" value="PH_TFIIH"/>
    <property type="match status" value="1"/>
</dbReference>
<dbReference type="GO" id="GO:0006351">
    <property type="term" value="P:DNA-templated transcription"/>
    <property type="evidence" value="ECO:0007669"/>
    <property type="project" value="InterPro"/>
</dbReference>
<dbReference type="SUPFAM" id="SSF50729">
    <property type="entry name" value="PH domain-like"/>
    <property type="match status" value="1"/>
</dbReference>
<dbReference type="Gene3D" id="2.30.29.30">
    <property type="entry name" value="Pleckstrin-homology domain (PH domain)/Phosphotyrosine-binding domain (PTB)"/>
    <property type="match status" value="1"/>
</dbReference>
<protein>
    <recommendedName>
        <fullName evidence="1">TFIIH p62 subunit N-terminal domain-containing protein</fullName>
    </recommendedName>
</protein>
<evidence type="ECO:0000313" key="3">
    <source>
        <dbReference type="Proteomes" id="UP001149090"/>
    </source>
</evidence>
<accession>A0A9Q0L8E8</accession>
<dbReference type="InterPro" id="IPR011993">
    <property type="entry name" value="PH-like_dom_sf"/>
</dbReference>
<dbReference type="EMBL" id="JAPDFW010000117">
    <property type="protein sequence ID" value="KAJ5068301.1"/>
    <property type="molecule type" value="Genomic_DNA"/>
</dbReference>
<evidence type="ECO:0000313" key="2">
    <source>
        <dbReference type="EMBL" id="KAJ5068301.1"/>
    </source>
</evidence>
<dbReference type="InterPro" id="IPR027079">
    <property type="entry name" value="Tfb1/GTF2H1"/>
</dbReference>
<dbReference type="GO" id="GO:0000439">
    <property type="term" value="C:transcription factor TFIIH core complex"/>
    <property type="evidence" value="ECO:0007669"/>
    <property type="project" value="InterPro"/>
</dbReference>
<dbReference type="InterPro" id="IPR013876">
    <property type="entry name" value="TFIIH_BTF_p62_N"/>
</dbReference>
<reference evidence="2" key="1">
    <citation type="submission" date="2022-10" db="EMBL/GenBank/DDBJ databases">
        <title>Novel sulphate-reducing endosymbionts in the free-living metamonad Anaeramoeba.</title>
        <authorList>
            <person name="Jerlstrom-Hultqvist J."/>
            <person name="Cepicka I."/>
            <person name="Gallot-Lavallee L."/>
            <person name="Salas-Leiva D."/>
            <person name="Curtis B.A."/>
            <person name="Zahonova K."/>
            <person name="Pipaliya S."/>
            <person name="Dacks J."/>
            <person name="Roger A.J."/>
        </authorList>
    </citation>
    <scope>NUCLEOTIDE SEQUENCE</scope>
    <source>
        <strain evidence="2">BMAN</strain>
    </source>
</reference>
<gene>
    <name evidence="2" type="ORF">M0811_12413</name>
</gene>
<keyword evidence="3" id="KW-1185">Reference proteome</keyword>
<dbReference type="GO" id="GO:0006289">
    <property type="term" value="P:nucleotide-excision repair"/>
    <property type="evidence" value="ECO:0007669"/>
    <property type="project" value="InterPro"/>
</dbReference>
<name>A0A9Q0L8E8_ANAIG</name>
<sequence>MSFISAESHAIIKAQAIYKKIEGIIHLYPERIMWKKKESKSPDLTIQISFIKSKHLNQPKGDLTKKKPGIKIKKKNGENYLFFFSSETKSLEERNQFAKLLEEQMKAPRKPTQSRLFRQRKIFQFKIIKRRPMKKQQSNTKEKLLNEKAEFLMKNPVISSVFRKIVNSVILDREFWKSKYQMIQIDKNIHQKQKTGLSSIRVSHMGPVYDLSSMHFHISSRIIEQIFIEQPMVLKKFEEEINLKQEEFWKQYFEADFLDYRNVSSTNIFRKINKDEAIITQNTRPENAIFESPLQSERFITSYSPLACAKQTNADLHVDLSNDLTRCKEEFYPNAYGNLRDNTLVLQQSVDSTKTLAKINRHSYLVLEASKYANFCGFSESKNVKNFLFDLGYFLNEDNCLTGGDPYQKITSPQIFHLFDPIQNKTFSDPLSSTFALSSCQRKTLDSVIDSQLLKVHETQCKPLGLENPREYFRQHTKIAENNSNSFLKTDNDSSQFEKEMEEFVDGILSFTPNLDQAFREVSNHKTNEMDIENHLVNRDHEFRFRLSDLESIPQESLLKLIGFQSEINEILHNFWISFPLQYTTELDTISRIYRGLCSILEDLQDWRKRLNKKEHVLIRSLIRPLTQQLHHAIEHYDNNINFLKEKF</sequence>
<comment type="caution">
    <text evidence="2">The sequence shown here is derived from an EMBL/GenBank/DDBJ whole genome shotgun (WGS) entry which is preliminary data.</text>
</comment>
<dbReference type="OrthoDB" id="17252at2759"/>
<organism evidence="2 3">
    <name type="scientific">Anaeramoeba ignava</name>
    <name type="common">Anaerobic marine amoeba</name>
    <dbReference type="NCBI Taxonomy" id="1746090"/>
    <lineage>
        <taxon>Eukaryota</taxon>
        <taxon>Metamonada</taxon>
        <taxon>Anaeramoebidae</taxon>
        <taxon>Anaeramoeba</taxon>
    </lineage>
</organism>